<dbReference type="AlphaFoldDB" id="A0A1J5QH07"/>
<gene>
    <name evidence="11" type="primary">manC1</name>
    <name evidence="11" type="ORF">GALL_415220</name>
</gene>
<dbReference type="Pfam" id="PF22640">
    <property type="entry name" value="ManC_GMP_beta-helix"/>
    <property type="match status" value="1"/>
</dbReference>
<dbReference type="InterPro" id="IPR011051">
    <property type="entry name" value="RmlC_Cupin_sf"/>
</dbReference>
<keyword evidence="6" id="KW-0342">GTP-binding</keyword>
<evidence type="ECO:0000259" key="9">
    <source>
        <dbReference type="Pfam" id="PF01050"/>
    </source>
</evidence>
<dbReference type="InterPro" id="IPR014710">
    <property type="entry name" value="RmlC-like_jellyroll"/>
</dbReference>
<comment type="similarity">
    <text evidence="1">Belongs to the mannose-6-phosphate isomerase type 2 family.</text>
</comment>
<dbReference type="InterPro" id="IPR001538">
    <property type="entry name" value="Man6P_isomerase-2_C"/>
</dbReference>
<feature type="domain" description="Mannose-6-phosphate isomerase type II C-terminal" evidence="9">
    <location>
        <begin position="371"/>
        <end position="485"/>
    </location>
</feature>
<comment type="catalytic activity">
    <reaction evidence="7">
        <text>alpha-D-mannose 1-phosphate + GTP + H(+) = GDP-alpha-D-mannose + diphosphate</text>
        <dbReference type="Rhea" id="RHEA:15229"/>
        <dbReference type="ChEBI" id="CHEBI:15378"/>
        <dbReference type="ChEBI" id="CHEBI:33019"/>
        <dbReference type="ChEBI" id="CHEBI:37565"/>
        <dbReference type="ChEBI" id="CHEBI:57527"/>
        <dbReference type="ChEBI" id="CHEBI:58409"/>
        <dbReference type="EC" id="2.7.7.13"/>
    </reaction>
</comment>
<dbReference type="EC" id="2.7.7.13" evidence="2"/>
<dbReference type="Pfam" id="PF01050">
    <property type="entry name" value="MannoseP_isomer"/>
    <property type="match status" value="1"/>
</dbReference>
<keyword evidence="4 11" id="KW-0548">Nucleotidyltransferase</keyword>
<evidence type="ECO:0000256" key="4">
    <source>
        <dbReference type="ARBA" id="ARBA00022695"/>
    </source>
</evidence>
<evidence type="ECO:0000256" key="7">
    <source>
        <dbReference type="ARBA" id="ARBA00047343"/>
    </source>
</evidence>
<evidence type="ECO:0000259" key="8">
    <source>
        <dbReference type="Pfam" id="PF00483"/>
    </source>
</evidence>
<dbReference type="InterPro" id="IPR054566">
    <property type="entry name" value="ManC/GMP-like_b-helix"/>
</dbReference>
<dbReference type="PANTHER" id="PTHR46390">
    <property type="entry name" value="MANNOSE-1-PHOSPHATE GUANYLYLTRANSFERASE"/>
    <property type="match status" value="1"/>
</dbReference>
<dbReference type="FunFam" id="3.90.550.10:FF:000046">
    <property type="entry name" value="Mannose-1-phosphate guanylyltransferase (GDP)"/>
    <property type="match status" value="1"/>
</dbReference>
<dbReference type="CDD" id="cd02213">
    <property type="entry name" value="cupin_PMI_typeII_C"/>
    <property type="match status" value="1"/>
</dbReference>
<dbReference type="Gene3D" id="2.60.120.10">
    <property type="entry name" value="Jelly Rolls"/>
    <property type="match status" value="1"/>
</dbReference>
<evidence type="ECO:0000259" key="10">
    <source>
        <dbReference type="Pfam" id="PF22640"/>
    </source>
</evidence>
<dbReference type="NCBIfam" id="TIGR01479">
    <property type="entry name" value="GMP_PMI"/>
    <property type="match status" value="1"/>
</dbReference>
<dbReference type="Pfam" id="PF00483">
    <property type="entry name" value="NTP_transferase"/>
    <property type="match status" value="1"/>
</dbReference>
<dbReference type="GO" id="GO:0009298">
    <property type="term" value="P:GDP-mannose biosynthetic process"/>
    <property type="evidence" value="ECO:0007669"/>
    <property type="project" value="TreeGrafter"/>
</dbReference>
<dbReference type="PANTHER" id="PTHR46390:SF1">
    <property type="entry name" value="MANNOSE-1-PHOSPHATE GUANYLYLTRANSFERASE"/>
    <property type="match status" value="1"/>
</dbReference>
<sequence>MINLLPVILSGGSGTRLWPLSRQQYPKQLLMLVGEHTMLQTTALRISKIDLPDGWHAELPMVVGQEDCRFLTAVQLQEVGLAGSRILLEPAGRNTAPALTLAALTAISDGTDPVMVVMPADHVISDLARFQDALSKALPLAARGRVVTFGVVPTSAETGYGYIRCGAPINADAAAGPSQASEIVQFVEKPGQDTAREYLSDGHFLWNSGIYLLHASVWITQMESFRPDMLQACREAVAGGTSDHDFVRVDRSAFLACPSESIDYAVMEPLALNDHAHKLGAVQPLNAGWSDVGAWHALLDIGDKDADGNVLSGDVLALACNNSLVRAESRLVACIGMQDAVVVETVDAVLVVHRDQLHLVKDAVTQLKLAGRSECDLHRKVHKPWGYYDGIDVGHRFQVKRLVVTPGASLSLQMHHHRAEHWIVVMGTAKVTRGNEEFLLSENQSTYIPLGVVHRLENPGVVPLEIIEVQSGAYLGEDDIVRFQDHYSRNELAHDKHPRQLGRVLAMPAAEHGAQSRPMS</sequence>
<dbReference type="InterPro" id="IPR006375">
    <property type="entry name" value="Man1P_GuaTrfase/Man6P_Isoase"/>
</dbReference>
<accession>A0A1J5QH07</accession>
<evidence type="ECO:0000256" key="2">
    <source>
        <dbReference type="ARBA" id="ARBA00012387"/>
    </source>
</evidence>
<evidence type="ECO:0000256" key="3">
    <source>
        <dbReference type="ARBA" id="ARBA00022679"/>
    </source>
</evidence>
<dbReference type="InterPro" id="IPR049577">
    <property type="entry name" value="GMPP_N"/>
</dbReference>
<dbReference type="SUPFAM" id="SSF51182">
    <property type="entry name" value="RmlC-like cupins"/>
    <property type="match status" value="1"/>
</dbReference>
<dbReference type="FunFam" id="2.60.120.10:FF:000032">
    <property type="entry name" value="Mannose-1-phosphate guanylyltransferase/mannose-6-phosphate isomerase"/>
    <property type="match status" value="1"/>
</dbReference>
<evidence type="ECO:0000256" key="6">
    <source>
        <dbReference type="ARBA" id="ARBA00023134"/>
    </source>
</evidence>
<proteinExistence type="inferred from homology"/>
<dbReference type="GO" id="GO:0005525">
    <property type="term" value="F:GTP binding"/>
    <property type="evidence" value="ECO:0007669"/>
    <property type="project" value="UniProtKB-KW"/>
</dbReference>
<dbReference type="GO" id="GO:0000271">
    <property type="term" value="P:polysaccharide biosynthetic process"/>
    <property type="evidence" value="ECO:0007669"/>
    <property type="project" value="InterPro"/>
</dbReference>
<keyword evidence="3 11" id="KW-0808">Transferase</keyword>
<dbReference type="InterPro" id="IPR051161">
    <property type="entry name" value="Mannose-6P_isomerase_type2"/>
</dbReference>
<evidence type="ECO:0000256" key="1">
    <source>
        <dbReference type="ARBA" id="ARBA00006115"/>
    </source>
</evidence>
<comment type="caution">
    <text evidence="11">The sequence shown here is derived from an EMBL/GenBank/DDBJ whole genome shotgun (WGS) entry which is preliminary data.</text>
</comment>
<protein>
    <recommendedName>
        <fullName evidence="2">mannose-1-phosphate guanylyltransferase</fullName>
        <ecNumber evidence="2">2.7.7.13</ecNumber>
    </recommendedName>
</protein>
<dbReference type="CDD" id="cd02509">
    <property type="entry name" value="GDP-M1P_Guanylyltransferase"/>
    <property type="match status" value="1"/>
</dbReference>
<keyword evidence="5" id="KW-0547">Nucleotide-binding</keyword>
<evidence type="ECO:0000256" key="5">
    <source>
        <dbReference type="ARBA" id="ARBA00022741"/>
    </source>
</evidence>
<feature type="domain" description="Nucleotidyl transferase" evidence="8">
    <location>
        <begin position="6"/>
        <end position="306"/>
    </location>
</feature>
<dbReference type="InterPro" id="IPR005835">
    <property type="entry name" value="NTP_transferase_dom"/>
</dbReference>
<reference evidence="11" key="1">
    <citation type="submission" date="2016-10" db="EMBL/GenBank/DDBJ databases">
        <title>Sequence of Gallionella enrichment culture.</title>
        <authorList>
            <person name="Poehlein A."/>
            <person name="Muehling M."/>
            <person name="Daniel R."/>
        </authorList>
    </citation>
    <scope>NUCLEOTIDE SEQUENCE</scope>
</reference>
<dbReference type="InterPro" id="IPR029044">
    <property type="entry name" value="Nucleotide-diphossugar_trans"/>
</dbReference>
<dbReference type="Gene3D" id="3.90.550.10">
    <property type="entry name" value="Spore Coat Polysaccharide Biosynthesis Protein SpsA, Chain A"/>
    <property type="match status" value="1"/>
</dbReference>
<evidence type="ECO:0000313" key="11">
    <source>
        <dbReference type="EMBL" id="OIQ76795.1"/>
    </source>
</evidence>
<name>A0A1J5QH07_9ZZZZ</name>
<dbReference type="EMBL" id="MLJW01001771">
    <property type="protein sequence ID" value="OIQ76795.1"/>
    <property type="molecule type" value="Genomic_DNA"/>
</dbReference>
<organism evidence="11">
    <name type="scientific">mine drainage metagenome</name>
    <dbReference type="NCBI Taxonomy" id="410659"/>
    <lineage>
        <taxon>unclassified sequences</taxon>
        <taxon>metagenomes</taxon>
        <taxon>ecological metagenomes</taxon>
    </lineage>
</organism>
<feature type="domain" description="MannoseP isomerase/GMP-like beta-helix" evidence="10">
    <location>
        <begin position="314"/>
        <end position="367"/>
    </location>
</feature>
<dbReference type="SUPFAM" id="SSF53448">
    <property type="entry name" value="Nucleotide-diphospho-sugar transferases"/>
    <property type="match status" value="1"/>
</dbReference>
<dbReference type="GO" id="GO:0004475">
    <property type="term" value="F:mannose-1-phosphate guanylyltransferase (GTP) activity"/>
    <property type="evidence" value="ECO:0007669"/>
    <property type="project" value="UniProtKB-EC"/>
</dbReference>